<evidence type="ECO:0000256" key="1">
    <source>
        <dbReference type="ARBA" id="ARBA00022729"/>
    </source>
</evidence>
<dbReference type="SUPFAM" id="SSF51110">
    <property type="entry name" value="alpha-D-mannose-specific plant lectins"/>
    <property type="match status" value="1"/>
</dbReference>
<comment type="caution">
    <text evidence="4">The sequence shown here is derived from an EMBL/GenBank/DDBJ whole genome shotgun (WGS) entry which is preliminary data.</text>
</comment>
<name>A0ABD2ZMG5_9GENT</name>
<feature type="domain" description="Bulb-type lectin" evidence="3">
    <location>
        <begin position="1"/>
        <end position="78"/>
    </location>
</feature>
<evidence type="ECO:0000313" key="4">
    <source>
        <dbReference type="EMBL" id="KAL3520640.1"/>
    </source>
</evidence>
<keyword evidence="1" id="KW-0732">Signal</keyword>
<dbReference type="EMBL" id="JBJUIK010000008">
    <property type="protein sequence ID" value="KAL3520640.1"/>
    <property type="molecule type" value="Genomic_DNA"/>
</dbReference>
<gene>
    <name evidence="4" type="ORF">ACH5RR_018789</name>
</gene>
<keyword evidence="2" id="KW-0325">Glycoprotein</keyword>
<dbReference type="PANTHER" id="PTHR32444:SF198">
    <property type="entry name" value="BULB-TYPE LECTIN DOMAIN-CONTAINING PROTEIN"/>
    <property type="match status" value="1"/>
</dbReference>
<dbReference type="Pfam" id="PF01453">
    <property type="entry name" value="B_lectin"/>
    <property type="match status" value="1"/>
</dbReference>
<dbReference type="Gene3D" id="2.90.10.10">
    <property type="entry name" value="Bulb-type lectin domain"/>
    <property type="match status" value="1"/>
</dbReference>
<accession>A0ABD2ZMG5</accession>
<evidence type="ECO:0000259" key="3">
    <source>
        <dbReference type="PROSITE" id="PS50927"/>
    </source>
</evidence>
<evidence type="ECO:0000256" key="2">
    <source>
        <dbReference type="ARBA" id="ARBA00023180"/>
    </source>
</evidence>
<organism evidence="4 5">
    <name type="scientific">Cinchona calisaya</name>
    <dbReference type="NCBI Taxonomy" id="153742"/>
    <lineage>
        <taxon>Eukaryota</taxon>
        <taxon>Viridiplantae</taxon>
        <taxon>Streptophyta</taxon>
        <taxon>Embryophyta</taxon>
        <taxon>Tracheophyta</taxon>
        <taxon>Spermatophyta</taxon>
        <taxon>Magnoliopsida</taxon>
        <taxon>eudicotyledons</taxon>
        <taxon>Gunneridae</taxon>
        <taxon>Pentapetalae</taxon>
        <taxon>asterids</taxon>
        <taxon>lamiids</taxon>
        <taxon>Gentianales</taxon>
        <taxon>Rubiaceae</taxon>
        <taxon>Cinchonoideae</taxon>
        <taxon>Cinchoneae</taxon>
        <taxon>Cinchona</taxon>
    </lineage>
</organism>
<dbReference type="PROSITE" id="PS50927">
    <property type="entry name" value="BULB_LECTIN"/>
    <property type="match status" value="1"/>
</dbReference>
<dbReference type="Proteomes" id="UP001630127">
    <property type="component" value="Unassembled WGS sequence"/>
</dbReference>
<proteinExistence type="predicted"/>
<reference evidence="4 5" key="1">
    <citation type="submission" date="2024-11" db="EMBL/GenBank/DDBJ databases">
        <title>A near-complete genome assembly of Cinchona calisaya.</title>
        <authorList>
            <person name="Lian D.C."/>
            <person name="Zhao X.W."/>
            <person name="Wei L."/>
        </authorList>
    </citation>
    <scope>NUCLEOTIDE SEQUENCE [LARGE SCALE GENOMIC DNA]</scope>
    <source>
        <tissue evidence="4">Nenye</tissue>
    </source>
</reference>
<dbReference type="AlphaFoldDB" id="A0ABD2ZMG5"/>
<protein>
    <recommendedName>
        <fullName evidence="3">Bulb-type lectin domain-containing protein</fullName>
    </recommendedName>
</protein>
<dbReference type="PANTHER" id="PTHR32444">
    <property type="entry name" value="BULB-TYPE LECTIN DOMAIN-CONTAINING PROTEIN"/>
    <property type="match status" value="1"/>
</dbReference>
<dbReference type="InterPro" id="IPR001480">
    <property type="entry name" value="Bulb-type_lectin_dom"/>
</dbReference>
<keyword evidence="5" id="KW-1185">Reference proteome</keyword>
<dbReference type="InterPro" id="IPR036426">
    <property type="entry name" value="Bulb-type_lectin_dom_sf"/>
</dbReference>
<evidence type="ECO:0000313" key="5">
    <source>
        <dbReference type="Proteomes" id="UP001630127"/>
    </source>
</evidence>
<sequence length="187" mass="20728">MVVLVDSGLVEEMDNGVLTAIETSIRLHSQYCILNWKKEIIWSSNVLNIKANSSALLLDTGDLVLRDNSNGRIIWESFQSPTDSLVRRLSLSAGTNAQKIQLNSWRSNSDPSTGSFSADVDPLQIRQLFICRLGGNVVKSICIRKALLGCDRNSSAGKQDRYVKLMNAKVSDFAEYTLQKMNLVMSA</sequence>